<evidence type="ECO:0000313" key="4">
    <source>
        <dbReference type="Proteomes" id="UP001162131"/>
    </source>
</evidence>
<comment type="similarity">
    <text evidence="1">Belongs to the FAM135 family.</text>
</comment>
<accession>A0AAU9JCD4</accession>
<dbReference type="Pfam" id="PF05057">
    <property type="entry name" value="DUF676"/>
    <property type="match status" value="1"/>
</dbReference>
<dbReference type="AlphaFoldDB" id="A0AAU9JCD4"/>
<proteinExistence type="inferred from homology"/>
<keyword evidence="4" id="KW-1185">Reference proteome</keyword>
<dbReference type="EMBL" id="CAJZBQ010000035">
    <property type="protein sequence ID" value="CAG9323918.1"/>
    <property type="molecule type" value="Genomic_DNA"/>
</dbReference>
<dbReference type="InterPro" id="IPR007751">
    <property type="entry name" value="DUF676_lipase-like"/>
</dbReference>
<comment type="caution">
    <text evidence="3">The sequence shown here is derived from an EMBL/GenBank/DDBJ whole genome shotgun (WGS) entry which is preliminary data.</text>
</comment>
<sequence>MSLRGIIDVIIHLESFRNIDLYNPGLYHLEISVYHIVSGHTVSAHPYNVITCEGNTEFLRTLPPEIEDFCFKSQIFYIKFCDEEFFLQDIIVFRTELDLETENEIIIQVNLMYLDIEYSEDIFEKNTMKLDRAVSVSEVKLKLRDAMEGINQFFPVIFDKEHFSVVSLTVHSLPIDFRFRSKSIIESISNNRLSIKRDNSIDLAREVSECLLEGIEVLKQEDIDRIYDKYVRTIECVHDKIQNLIKDWNDGLHLQLFYVNGRSPRRLSIEKIKIPLAEWNLSLEDFANKFLSDIQELATKMCYLSTTFLEILAKDSWHITRSLEIEYIENQMNYWEKSIFMEMKLVTDFALETDQNLGERHSSVARTLRRTEIYNENQTLSLQLHSEEASHKEPPVLFLDVYSKVCESSLTLLDTSKPWSPNWLSYSPNIDFQKQGTHLIILVHGFQGNSFDVRHWRNYFALYRPDVLFLCSVSNEDNPDRNIAEMGVKLSEEVKYYIKQYCPRSLTKISFVGHSLGGVVIRAALPFLSEFSSKMQFFLTLSTPHLGYMYNSSKIIDAGIWLLKKWRRSKCLVQLSMTDSLNPRDCYLYKLSNETGLEWFKHFCLVSSHQDEYAPFGSARIEVKENIENFSGKNEYMEMARNIMKRLKVEKIHRIDVNFKMKKSLNNFIGRAAHIEMLDNEALIQMFMFSCAGFFE</sequence>
<dbReference type="PANTHER" id="PTHR12482:SF5">
    <property type="entry name" value="DUF676 DOMAIN-CONTAINING PROTEIN"/>
    <property type="match status" value="1"/>
</dbReference>
<dbReference type="Gene3D" id="3.40.50.1820">
    <property type="entry name" value="alpha/beta hydrolase"/>
    <property type="match status" value="1"/>
</dbReference>
<dbReference type="InterPro" id="IPR044294">
    <property type="entry name" value="Lipase-like"/>
</dbReference>
<dbReference type="Proteomes" id="UP001162131">
    <property type="component" value="Unassembled WGS sequence"/>
</dbReference>
<dbReference type="InterPro" id="IPR022122">
    <property type="entry name" value="DUF3657"/>
</dbReference>
<evidence type="ECO:0000259" key="2">
    <source>
        <dbReference type="Pfam" id="PF05057"/>
    </source>
</evidence>
<dbReference type="PANTHER" id="PTHR12482">
    <property type="entry name" value="LIPASE ROG1-RELATED-RELATED"/>
    <property type="match status" value="1"/>
</dbReference>
<protein>
    <recommendedName>
        <fullName evidence="2">DUF676 domain-containing protein</fullName>
    </recommendedName>
</protein>
<feature type="domain" description="DUF676" evidence="2">
    <location>
        <begin position="434"/>
        <end position="618"/>
    </location>
</feature>
<name>A0AAU9JCD4_9CILI</name>
<evidence type="ECO:0000313" key="3">
    <source>
        <dbReference type="EMBL" id="CAG9323918.1"/>
    </source>
</evidence>
<dbReference type="Pfam" id="PF12394">
    <property type="entry name" value="DUF3657"/>
    <property type="match status" value="1"/>
</dbReference>
<dbReference type="InterPro" id="IPR029058">
    <property type="entry name" value="AB_hydrolase_fold"/>
</dbReference>
<organism evidence="3 4">
    <name type="scientific">Blepharisma stoltei</name>
    <dbReference type="NCBI Taxonomy" id="1481888"/>
    <lineage>
        <taxon>Eukaryota</taxon>
        <taxon>Sar</taxon>
        <taxon>Alveolata</taxon>
        <taxon>Ciliophora</taxon>
        <taxon>Postciliodesmatophora</taxon>
        <taxon>Heterotrichea</taxon>
        <taxon>Heterotrichida</taxon>
        <taxon>Blepharismidae</taxon>
        <taxon>Blepharisma</taxon>
    </lineage>
</organism>
<dbReference type="SUPFAM" id="SSF53474">
    <property type="entry name" value="alpha/beta-Hydrolases"/>
    <property type="match status" value="1"/>
</dbReference>
<reference evidence="3" key="1">
    <citation type="submission" date="2021-09" db="EMBL/GenBank/DDBJ databases">
        <authorList>
            <consortium name="AG Swart"/>
            <person name="Singh M."/>
            <person name="Singh A."/>
            <person name="Seah K."/>
            <person name="Emmerich C."/>
        </authorList>
    </citation>
    <scope>NUCLEOTIDE SEQUENCE</scope>
    <source>
        <strain evidence="3">ATCC30299</strain>
    </source>
</reference>
<gene>
    <name evidence="3" type="ORF">BSTOLATCC_MIC34952</name>
</gene>
<evidence type="ECO:0000256" key="1">
    <source>
        <dbReference type="ARBA" id="ARBA00007949"/>
    </source>
</evidence>